<dbReference type="GO" id="GO:0016020">
    <property type="term" value="C:membrane"/>
    <property type="evidence" value="ECO:0007669"/>
    <property type="project" value="UniProtKB-SubCell"/>
</dbReference>
<evidence type="ECO:0000256" key="3">
    <source>
        <dbReference type="ARBA" id="ARBA00022989"/>
    </source>
</evidence>
<dbReference type="InterPro" id="IPR014044">
    <property type="entry name" value="CAP_dom"/>
</dbReference>
<organism evidence="7 8">
    <name type="scientific">Candidatus Gottesmanbacteria bacterium RIFCSPHIGHO2_01_FULL_40_15</name>
    <dbReference type="NCBI Taxonomy" id="1798376"/>
    <lineage>
        <taxon>Bacteria</taxon>
        <taxon>Candidatus Gottesmaniibacteriota</taxon>
    </lineage>
</organism>
<feature type="transmembrane region" description="Helical" evidence="5">
    <location>
        <begin position="120"/>
        <end position="144"/>
    </location>
</feature>
<sequence length="338" mass="37385">MDFSSLNADWIDLVILIVFFFYLLGGYGRGFLLGTVDLFGFIFSFVSAVKFYQPVGDFFIDNFSITRGIARALGFFIAGILSEFFYSLFTNFVIKKIYSKMRVSTNNKRVIVLLKKLDNFFGIFPAAGETVIFIAFVLTLLVSLPLSGKLKNSIVSSRIGGPIVKKTQGIERQLNTIFGDAVNETLTFLTVNPNPGSQESVDLGFTQKEAVVDSQAEITMLTLINIERQNNDLPILHSDGKLKQLARNYAREMFAGGFFSHYNPEGQSPFDRMEEENISFLAAGENLALAPNVTIAHQGLMNSPGHRANILSPDFGRVGIGVIDGGIYGSLFVQEFID</sequence>
<dbReference type="SUPFAM" id="SSF55797">
    <property type="entry name" value="PR-1-like"/>
    <property type="match status" value="1"/>
</dbReference>
<comment type="subcellular location">
    <subcellularLocation>
        <location evidence="1">Membrane</location>
        <topology evidence="1">Multi-pass membrane protein</topology>
    </subcellularLocation>
</comment>
<comment type="caution">
    <text evidence="7">The sequence shown here is derived from an EMBL/GenBank/DDBJ whole genome shotgun (WGS) entry which is preliminary data.</text>
</comment>
<protein>
    <recommendedName>
        <fullName evidence="6">SCP domain-containing protein</fullName>
    </recommendedName>
</protein>
<evidence type="ECO:0000256" key="1">
    <source>
        <dbReference type="ARBA" id="ARBA00004141"/>
    </source>
</evidence>
<evidence type="ECO:0000256" key="5">
    <source>
        <dbReference type="SAM" id="Phobius"/>
    </source>
</evidence>
<dbReference type="EMBL" id="MFJF01000007">
    <property type="protein sequence ID" value="OGG07882.1"/>
    <property type="molecule type" value="Genomic_DNA"/>
</dbReference>
<proteinExistence type="predicted"/>
<dbReference type="AlphaFoldDB" id="A0A1F5Z6W5"/>
<keyword evidence="3 5" id="KW-1133">Transmembrane helix</keyword>
<feature type="domain" description="SCP" evidence="6">
    <location>
        <begin position="221"/>
        <end position="335"/>
    </location>
</feature>
<keyword evidence="2 5" id="KW-0812">Transmembrane</keyword>
<evidence type="ECO:0000313" key="7">
    <source>
        <dbReference type="EMBL" id="OGG07882.1"/>
    </source>
</evidence>
<gene>
    <name evidence="7" type="ORF">A2777_00535</name>
</gene>
<dbReference type="GO" id="GO:0009403">
    <property type="term" value="P:toxin biosynthetic process"/>
    <property type="evidence" value="ECO:0007669"/>
    <property type="project" value="InterPro"/>
</dbReference>
<keyword evidence="4 5" id="KW-0472">Membrane</keyword>
<dbReference type="Pfam" id="PF00188">
    <property type="entry name" value="CAP"/>
    <property type="match status" value="1"/>
</dbReference>
<dbReference type="Proteomes" id="UP000177354">
    <property type="component" value="Unassembled WGS sequence"/>
</dbReference>
<feature type="transmembrane region" description="Helical" evidence="5">
    <location>
        <begin position="6"/>
        <end position="24"/>
    </location>
</feature>
<dbReference type="InterPro" id="IPR035940">
    <property type="entry name" value="CAP_sf"/>
</dbReference>
<name>A0A1F5Z6W5_9BACT</name>
<feature type="transmembrane region" description="Helical" evidence="5">
    <location>
        <begin position="72"/>
        <end position="94"/>
    </location>
</feature>
<dbReference type="Gene3D" id="3.40.33.10">
    <property type="entry name" value="CAP"/>
    <property type="match status" value="1"/>
</dbReference>
<dbReference type="InterPro" id="IPR003825">
    <property type="entry name" value="Colicin-V_CvpA"/>
</dbReference>
<evidence type="ECO:0000256" key="4">
    <source>
        <dbReference type="ARBA" id="ARBA00023136"/>
    </source>
</evidence>
<accession>A0A1F5Z6W5</accession>
<feature type="transmembrane region" description="Helical" evidence="5">
    <location>
        <begin position="31"/>
        <end position="52"/>
    </location>
</feature>
<evidence type="ECO:0000313" key="8">
    <source>
        <dbReference type="Proteomes" id="UP000177354"/>
    </source>
</evidence>
<dbReference type="PANTHER" id="PTHR31157">
    <property type="entry name" value="SCP DOMAIN-CONTAINING PROTEIN"/>
    <property type="match status" value="1"/>
</dbReference>
<reference evidence="7 8" key="1">
    <citation type="journal article" date="2016" name="Nat. Commun.">
        <title>Thousands of microbial genomes shed light on interconnected biogeochemical processes in an aquifer system.</title>
        <authorList>
            <person name="Anantharaman K."/>
            <person name="Brown C.T."/>
            <person name="Hug L.A."/>
            <person name="Sharon I."/>
            <person name="Castelle C.J."/>
            <person name="Probst A.J."/>
            <person name="Thomas B.C."/>
            <person name="Singh A."/>
            <person name="Wilkins M.J."/>
            <person name="Karaoz U."/>
            <person name="Brodie E.L."/>
            <person name="Williams K.H."/>
            <person name="Hubbard S.S."/>
            <person name="Banfield J.F."/>
        </authorList>
    </citation>
    <scope>NUCLEOTIDE SEQUENCE [LARGE SCALE GENOMIC DNA]</scope>
</reference>
<dbReference type="Pfam" id="PF02674">
    <property type="entry name" value="Colicin_V"/>
    <property type="match status" value="1"/>
</dbReference>
<evidence type="ECO:0000256" key="2">
    <source>
        <dbReference type="ARBA" id="ARBA00022692"/>
    </source>
</evidence>
<dbReference type="CDD" id="cd05379">
    <property type="entry name" value="CAP_bacterial"/>
    <property type="match status" value="1"/>
</dbReference>
<dbReference type="PANTHER" id="PTHR31157:SF1">
    <property type="entry name" value="SCP DOMAIN-CONTAINING PROTEIN"/>
    <property type="match status" value="1"/>
</dbReference>
<evidence type="ECO:0000259" key="6">
    <source>
        <dbReference type="Pfam" id="PF00188"/>
    </source>
</evidence>